<sequence>MAYGQGDGLNTNKVYGHGEFTLLRPNKTYNYEQGECCGIRFDKPHGRLLGDGSCADPSYKLVCEGNKIVLYLYYGRHRVQVISVNNSSSLRSVSAGVDHDNCSTIAVNPISYNNFTDASLEKLKKNVQYDPYYTQDSIAFLSCKNPVSSLLEGSAATCTRWYDSSTRNYTYVLFRDAKVSEYEDVCSIDMIVNLWLSALMTCNENCSNPEVWSEQLKWLELRFIPIPCGHWDEGNFQNCKLKSDTNLVLCLPLQGITFAKEMFAVIFFCSCDRPSMSKVIEMLECVEIPKLPPSEPLLAWQ</sequence>
<evidence type="ECO:0000313" key="1">
    <source>
        <dbReference type="EMBL" id="KAI4296930.1"/>
    </source>
</evidence>
<name>A0ACB9KII2_BAUVA</name>
<dbReference type="EMBL" id="CM039439">
    <property type="protein sequence ID" value="KAI4296930.1"/>
    <property type="molecule type" value="Genomic_DNA"/>
</dbReference>
<proteinExistence type="predicted"/>
<dbReference type="Proteomes" id="UP000828941">
    <property type="component" value="Chromosome 14"/>
</dbReference>
<gene>
    <name evidence="1" type="ORF">L6164_036847</name>
</gene>
<reference evidence="1 2" key="1">
    <citation type="journal article" date="2022" name="DNA Res.">
        <title>Chromosomal-level genome assembly of the orchid tree Bauhinia variegata (Leguminosae; Cercidoideae) supports the allotetraploid origin hypothesis of Bauhinia.</title>
        <authorList>
            <person name="Zhong Y."/>
            <person name="Chen Y."/>
            <person name="Zheng D."/>
            <person name="Pang J."/>
            <person name="Liu Y."/>
            <person name="Luo S."/>
            <person name="Meng S."/>
            <person name="Qian L."/>
            <person name="Wei D."/>
            <person name="Dai S."/>
            <person name="Zhou R."/>
        </authorList>
    </citation>
    <scope>NUCLEOTIDE SEQUENCE [LARGE SCALE GENOMIC DNA]</scope>
    <source>
        <strain evidence="1">BV-YZ2020</strain>
    </source>
</reference>
<organism evidence="1 2">
    <name type="scientific">Bauhinia variegata</name>
    <name type="common">Purple orchid tree</name>
    <name type="synonym">Phanera variegata</name>
    <dbReference type="NCBI Taxonomy" id="167791"/>
    <lineage>
        <taxon>Eukaryota</taxon>
        <taxon>Viridiplantae</taxon>
        <taxon>Streptophyta</taxon>
        <taxon>Embryophyta</taxon>
        <taxon>Tracheophyta</taxon>
        <taxon>Spermatophyta</taxon>
        <taxon>Magnoliopsida</taxon>
        <taxon>eudicotyledons</taxon>
        <taxon>Gunneridae</taxon>
        <taxon>Pentapetalae</taxon>
        <taxon>rosids</taxon>
        <taxon>fabids</taxon>
        <taxon>Fabales</taxon>
        <taxon>Fabaceae</taxon>
        <taxon>Cercidoideae</taxon>
        <taxon>Cercideae</taxon>
        <taxon>Bauhiniinae</taxon>
        <taxon>Bauhinia</taxon>
    </lineage>
</organism>
<comment type="caution">
    <text evidence="1">The sequence shown here is derived from an EMBL/GenBank/DDBJ whole genome shotgun (WGS) entry which is preliminary data.</text>
</comment>
<accession>A0ACB9KII2</accession>
<keyword evidence="2" id="KW-1185">Reference proteome</keyword>
<evidence type="ECO:0000313" key="2">
    <source>
        <dbReference type="Proteomes" id="UP000828941"/>
    </source>
</evidence>
<protein>
    <submittedName>
        <fullName evidence="1">Uncharacterized protein</fullName>
    </submittedName>
</protein>